<dbReference type="SUPFAM" id="SSF81442">
    <property type="entry name" value="Cytochrome c oxidase subunit I-like"/>
    <property type="match status" value="1"/>
</dbReference>
<feature type="transmembrane region" description="Helical" evidence="7">
    <location>
        <begin position="336"/>
        <end position="361"/>
    </location>
</feature>
<dbReference type="InterPro" id="IPR036927">
    <property type="entry name" value="Cyt_c_oxase-like_su1_sf"/>
</dbReference>
<keyword evidence="2 6" id="KW-0679">Respiratory chain</keyword>
<protein>
    <submittedName>
        <fullName evidence="9">Cytochrome c oxidase subunit 1</fullName>
        <ecNumber evidence="9">1.9.3.1</ecNumber>
    </submittedName>
</protein>
<evidence type="ECO:0000256" key="5">
    <source>
        <dbReference type="ARBA" id="ARBA00023136"/>
    </source>
</evidence>
<dbReference type="InterPro" id="IPR023615">
    <property type="entry name" value="Cyt_c_Oxase_su1_BS"/>
</dbReference>
<keyword evidence="6" id="KW-0813">Transport</keyword>
<keyword evidence="10" id="KW-1185">Reference proteome</keyword>
<proteinExistence type="inferred from homology"/>
<feature type="transmembrane region" description="Helical" evidence="7">
    <location>
        <begin position="486"/>
        <end position="509"/>
    </location>
</feature>
<reference evidence="9 10" key="1">
    <citation type="submission" date="2019-02" db="EMBL/GenBank/DDBJ databases">
        <title>Deep-cultivation of Planctomycetes and their phenomic and genomic characterization uncovers novel biology.</title>
        <authorList>
            <person name="Wiegand S."/>
            <person name="Jogler M."/>
            <person name="Boedeker C."/>
            <person name="Pinto D."/>
            <person name="Vollmers J."/>
            <person name="Rivas-Marin E."/>
            <person name="Kohn T."/>
            <person name="Peeters S.H."/>
            <person name="Heuer A."/>
            <person name="Rast P."/>
            <person name="Oberbeckmann S."/>
            <person name="Bunk B."/>
            <person name="Jeske O."/>
            <person name="Meyerdierks A."/>
            <person name="Storesund J.E."/>
            <person name="Kallscheuer N."/>
            <person name="Luecker S."/>
            <person name="Lage O.M."/>
            <person name="Pohl T."/>
            <person name="Merkel B.J."/>
            <person name="Hornburger P."/>
            <person name="Mueller R.-W."/>
            <person name="Bruemmer F."/>
            <person name="Labrenz M."/>
            <person name="Spormann A.M."/>
            <person name="Op den Camp H."/>
            <person name="Overmann J."/>
            <person name="Amann R."/>
            <person name="Jetten M.S.M."/>
            <person name="Mascher T."/>
            <person name="Medema M.H."/>
            <person name="Devos D.P."/>
            <person name="Kaster A.-K."/>
            <person name="Ovreas L."/>
            <person name="Rohde M."/>
            <person name="Galperin M.Y."/>
            <person name="Jogler C."/>
        </authorList>
    </citation>
    <scope>NUCLEOTIDE SEQUENCE [LARGE SCALE GENOMIC DNA]</scope>
    <source>
        <strain evidence="9 10">SV_7m_r</strain>
    </source>
</reference>
<evidence type="ECO:0000313" key="9">
    <source>
        <dbReference type="EMBL" id="QDT60856.1"/>
    </source>
</evidence>
<feature type="transmembrane region" description="Helical" evidence="7">
    <location>
        <begin position="45"/>
        <end position="67"/>
    </location>
</feature>
<feature type="transmembrane region" description="Helical" evidence="7">
    <location>
        <begin position="182"/>
        <end position="208"/>
    </location>
</feature>
<dbReference type="PRINTS" id="PR01165">
    <property type="entry name" value="CYCOXIDASEI"/>
</dbReference>
<dbReference type="PROSITE" id="PS50855">
    <property type="entry name" value="COX1"/>
    <property type="match status" value="1"/>
</dbReference>
<dbReference type="InterPro" id="IPR000883">
    <property type="entry name" value="Cyt_C_Oxase_1"/>
</dbReference>
<evidence type="ECO:0000256" key="3">
    <source>
        <dbReference type="ARBA" id="ARBA00022692"/>
    </source>
</evidence>
<gene>
    <name evidence="9" type="primary">ctaD</name>
    <name evidence="9" type="ORF">SV7mr_33830</name>
</gene>
<evidence type="ECO:0000256" key="7">
    <source>
        <dbReference type="SAM" id="Phobius"/>
    </source>
</evidence>
<keyword evidence="3 6" id="KW-0812">Transmembrane</keyword>
<dbReference type="GO" id="GO:0015990">
    <property type="term" value="P:electron transport coupled proton transport"/>
    <property type="evidence" value="ECO:0007669"/>
    <property type="project" value="TreeGrafter"/>
</dbReference>
<keyword evidence="6" id="KW-0479">Metal-binding</keyword>
<dbReference type="AlphaFoldDB" id="A0A517SXI2"/>
<feature type="transmembrane region" description="Helical" evidence="7">
    <location>
        <begin position="407"/>
        <end position="433"/>
    </location>
</feature>
<name>A0A517SXI2_9BACT</name>
<feature type="transmembrane region" description="Helical" evidence="7">
    <location>
        <begin position="445"/>
        <end position="466"/>
    </location>
</feature>
<dbReference type="GO" id="GO:0022904">
    <property type="term" value="P:respiratory electron transport chain"/>
    <property type="evidence" value="ECO:0007669"/>
    <property type="project" value="TreeGrafter"/>
</dbReference>
<evidence type="ECO:0000256" key="1">
    <source>
        <dbReference type="ARBA" id="ARBA00004141"/>
    </source>
</evidence>
<dbReference type="Pfam" id="PF00115">
    <property type="entry name" value="COX1"/>
    <property type="match status" value="1"/>
</dbReference>
<evidence type="ECO:0000256" key="2">
    <source>
        <dbReference type="ARBA" id="ARBA00022660"/>
    </source>
</evidence>
<feature type="transmembrane region" description="Helical" evidence="7">
    <location>
        <begin position="373"/>
        <end position="395"/>
    </location>
</feature>
<evidence type="ECO:0000256" key="6">
    <source>
        <dbReference type="RuleBase" id="RU000370"/>
    </source>
</evidence>
<feature type="domain" description="Cytochrome oxidase subunit I profile" evidence="8">
    <location>
        <begin position="34"/>
        <end position="548"/>
    </location>
</feature>
<dbReference type="OrthoDB" id="9759913at2"/>
<keyword evidence="6" id="KW-0249">Electron transport</keyword>
<dbReference type="GO" id="GO:0009060">
    <property type="term" value="P:aerobic respiration"/>
    <property type="evidence" value="ECO:0007669"/>
    <property type="project" value="InterPro"/>
</dbReference>
<evidence type="ECO:0000256" key="4">
    <source>
        <dbReference type="ARBA" id="ARBA00022989"/>
    </source>
</evidence>
<comment type="similarity">
    <text evidence="6">Belongs to the heme-copper respiratory oxidase family.</text>
</comment>
<organism evidence="9 10">
    <name type="scientific">Stieleria bergensis</name>
    <dbReference type="NCBI Taxonomy" id="2528025"/>
    <lineage>
        <taxon>Bacteria</taxon>
        <taxon>Pseudomonadati</taxon>
        <taxon>Planctomycetota</taxon>
        <taxon>Planctomycetia</taxon>
        <taxon>Pirellulales</taxon>
        <taxon>Pirellulaceae</taxon>
        <taxon>Stieleria</taxon>
    </lineage>
</organism>
<feature type="transmembrane region" description="Helical" evidence="7">
    <location>
        <begin position="143"/>
        <end position="162"/>
    </location>
</feature>
<keyword evidence="6" id="KW-0408">Iron</keyword>
<evidence type="ECO:0000259" key="8">
    <source>
        <dbReference type="PROSITE" id="PS50855"/>
    </source>
</evidence>
<keyword evidence="9" id="KW-0560">Oxidoreductase</keyword>
<dbReference type="InterPro" id="IPR023616">
    <property type="entry name" value="Cyt_c_oxase-like_su1_dom"/>
</dbReference>
<feature type="transmembrane region" description="Helical" evidence="7">
    <location>
        <begin position="268"/>
        <end position="291"/>
    </location>
</feature>
<dbReference type="RefSeq" id="WP_145274169.1">
    <property type="nucleotide sequence ID" value="NZ_CP036272.1"/>
</dbReference>
<keyword evidence="5 7" id="KW-0472">Membrane</keyword>
<sequence length="585" mass="64624">MSAGKISSGSEIDDPGYPTPEENYLTNSKGLLSWIFTLDHKRIGVMYLVGVSVAFLVAGLLAIGIRLHLMSPDGWFLETGAVKAITGDKPTNDVYNQVFTLHGAIMVFLFIIPSVPAALGNFLVPIMLGAKDVAFPRLNLSSFYLWMFGAFFFISALLASGLDTGWTFYTPYSTTSNTSVILATSGAFILGFSSIFTGLNFIVTINTMRPPGMTWFRMPLFLWATYATSIIQVLATPVLGITLLLLIAERTMHIGIFDPQYNGDPVTFQHFFWFYSHPAVYIMILPAFGVISELISVHSHKRIFGYRFVAYSSIAIALLGFLVWGHHMFTSGMSPVTTIIFSALTFSVSVPSAIKVFNWLATMYKGSISLTTPMVYAIVFIFLFTIGGLTGLHLGTLATDQHLHDSYFVVAHFHFVMVGGTLVAFLGGVFHWWPKMFGKMYSEKGGIASAALVFIGFLVTFLPQFILGSRGMPRRYATYDPEFQTLHVASSIGSLILGLGLFVALFVLLKSLFSKERAPANMWGGATLEWACTSPPPFYNFQRAPAVDDPYDFTDIVWDSVSERYVRVEPERKLAPEEQPAHAGE</sequence>
<keyword evidence="4 7" id="KW-1133">Transmembrane helix</keyword>
<dbReference type="EC" id="1.9.3.1" evidence="9"/>
<feature type="transmembrane region" description="Helical" evidence="7">
    <location>
        <begin position="99"/>
        <end position="123"/>
    </location>
</feature>
<dbReference type="PROSITE" id="PS00077">
    <property type="entry name" value="COX1_CUB"/>
    <property type="match status" value="1"/>
</dbReference>
<comment type="subcellular location">
    <subcellularLocation>
        <location evidence="1">Membrane</location>
        <topology evidence="1">Multi-pass membrane protein</topology>
    </subcellularLocation>
</comment>
<dbReference type="GO" id="GO:0020037">
    <property type="term" value="F:heme binding"/>
    <property type="evidence" value="ECO:0007669"/>
    <property type="project" value="InterPro"/>
</dbReference>
<dbReference type="GO" id="GO:0016491">
    <property type="term" value="F:oxidoreductase activity"/>
    <property type="evidence" value="ECO:0007669"/>
    <property type="project" value="UniProtKB-KW"/>
</dbReference>
<dbReference type="PANTHER" id="PTHR10422:SF18">
    <property type="entry name" value="CYTOCHROME C OXIDASE SUBUNIT 1"/>
    <property type="match status" value="1"/>
</dbReference>
<dbReference type="PANTHER" id="PTHR10422">
    <property type="entry name" value="CYTOCHROME C OXIDASE SUBUNIT 1"/>
    <property type="match status" value="1"/>
</dbReference>
<evidence type="ECO:0000313" key="10">
    <source>
        <dbReference type="Proteomes" id="UP000315003"/>
    </source>
</evidence>
<feature type="transmembrane region" description="Helical" evidence="7">
    <location>
        <begin position="303"/>
        <end position="324"/>
    </location>
</feature>
<accession>A0A517SXI2</accession>
<dbReference type="GO" id="GO:0004129">
    <property type="term" value="F:cytochrome-c oxidase activity"/>
    <property type="evidence" value="ECO:0007669"/>
    <property type="project" value="InterPro"/>
</dbReference>
<dbReference type="Gene3D" id="1.20.210.10">
    <property type="entry name" value="Cytochrome c oxidase-like, subunit I domain"/>
    <property type="match status" value="1"/>
</dbReference>
<feature type="transmembrane region" description="Helical" evidence="7">
    <location>
        <begin position="220"/>
        <end position="248"/>
    </location>
</feature>
<dbReference type="EMBL" id="CP036272">
    <property type="protein sequence ID" value="QDT60856.1"/>
    <property type="molecule type" value="Genomic_DNA"/>
</dbReference>
<dbReference type="Proteomes" id="UP000315003">
    <property type="component" value="Chromosome"/>
</dbReference>
<keyword evidence="6" id="KW-0349">Heme</keyword>
<dbReference type="GO" id="GO:0016020">
    <property type="term" value="C:membrane"/>
    <property type="evidence" value="ECO:0007669"/>
    <property type="project" value="UniProtKB-SubCell"/>
</dbReference>